<evidence type="ECO:0000313" key="2">
    <source>
        <dbReference type="Proteomes" id="UP000541583"/>
    </source>
</evidence>
<evidence type="ECO:0000313" key="1">
    <source>
        <dbReference type="EMBL" id="MBB6107541.1"/>
    </source>
</evidence>
<name>A0ABR6PCV8_9SPHI</name>
<gene>
    <name evidence="1" type="ORF">HDF23_000271</name>
</gene>
<protein>
    <submittedName>
        <fullName evidence="1">Uncharacterized protein</fullName>
    </submittedName>
</protein>
<dbReference type="Pfam" id="PF21820">
    <property type="entry name" value="DUF6886"/>
    <property type="match status" value="1"/>
</dbReference>
<comment type="caution">
    <text evidence="1">The sequence shown here is derived from an EMBL/GenBank/DDBJ whole genome shotgun (WGS) entry which is preliminary data.</text>
</comment>
<accession>A0ABR6PCV8</accession>
<dbReference type="Proteomes" id="UP000541583">
    <property type="component" value="Unassembled WGS sequence"/>
</dbReference>
<dbReference type="RefSeq" id="WP_076370097.1">
    <property type="nucleotide sequence ID" value="NZ_FTMG01000001.1"/>
</dbReference>
<dbReference type="InterPro" id="IPR049253">
    <property type="entry name" value="DUF6886"/>
</dbReference>
<organism evidence="1 2">
    <name type="scientific">Mucilaginibacter lappiensis</name>
    <dbReference type="NCBI Taxonomy" id="354630"/>
    <lineage>
        <taxon>Bacteria</taxon>
        <taxon>Pseudomonadati</taxon>
        <taxon>Bacteroidota</taxon>
        <taxon>Sphingobacteriia</taxon>
        <taxon>Sphingobacteriales</taxon>
        <taxon>Sphingobacteriaceae</taxon>
        <taxon>Mucilaginibacter</taxon>
    </lineage>
</organism>
<keyword evidence="2" id="KW-1185">Reference proteome</keyword>
<dbReference type="EMBL" id="JACHCB010000001">
    <property type="protein sequence ID" value="MBB6107541.1"/>
    <property type="molecule type" value="Genomic_DNA"/>
</dbReference>
<reference evidence="1 2" key="1">
    <citation type="submission" date="2020-08" db="EMBL/GenBank/DDBJ databases">
        <title>Genomic Encyclopedia of Type Strains, Phase IV (KMG-V): Genome sequencing to study the core and pangenomes of soil and plant-associated prokaryotes.</title>
        <authorList>
            <person name="Whitman W."/>
        </authorList>
    </citation>
    <scope>NUCLEOTIDE SEQUENCE [LARGE SCALE GENOMIC DNA]</scope>
    <source>
        <strain evidence="1 2">ANJLi2</strain>
    </source>
</reference>
<sequence>MKLDPDILKNDNRLFHVSEQAGIKEFKPRPSPSYFAGITGDVVFAITENLLHNYLLPRDCPRVTYYASAKTTPADIDKFMGDTTASHVIIVESGWYEVMMSTTLFCYELPVESFSLIDECAGYYISYQPVIPLSVMLVAHIIPDILSRNVELRFTPSLTDLAKAISSSSLNFSLIRMRNAKH</sequence>
<proteinExistence type="predicted"/>